<keyword evidence="1" id="KW-0143">Chaperone</keyword>
<evidence type="ECO:0000313" key="4">
    <source>
        <dbReference type="Proteomes" id="UP000295252"/>
    </source>
</evidence>
<dbReference type="EMBL" id="HG739125">
    <property type="protein sequence ID" value="CDP09963.1"/>
    <property type="molecule type" value="Genomic_DNA"/>
</dbReference>
<dbReference type="InParanoid" id="A0A068UQS1"/>
<evidence type="ECO:0000256" key="1">
    <source>
        <dbReference type="ARBA" id="ARBA00023186"/>
    </source>
</evidence>
<dbReference type="InterPro" id="IPR042162">
    <property type="entry name" value="AtJ13"/>
</dbReference>
<dbReference type="Gramene" id="CDP09963">
    <property type="protein sequence ID" value="CDP09963"/>
    <property type="gene ID" value="GSCOC_T00030479001"/>
</dbReference>
<dbReference type="OrthoDB" id="10250354at2759"/>
<dbReference type="STRING" id="49390.A0A068UQS1"/>
<evidence type="ECO:0000313" key="3">
    <source>
        <dbReference type="EMBL" id="CDP09963.1"/>
    </source>
</evidence>
<name>A0A068UQS1_COFCA</name>
<dbReference type="PhylomeDB" id="A0A068UQS1"/>
<dbReference type="Proteomes" id="UP000295252">
    <property type="component" value="Chromosome X"/>
</dbReference>
<reference evidence="4" key="1">
    <citation type="journal article" date="2014" name="Science">
        <title>The coffee genome provides insight into the convergent evolution of caffeine biosynthesis.</title>
        <authorList>
            <person name="Denoeud F."/>
            <person name="Carretero-Paulet L."/>
            <person name="Dereeper A."/>
            <person name="Droc G."/>
            <person name="Guyot R."/>
            <person name="Pietrella M."/>
            <person name="Zheng C."/>
            <person name="Alberti A."/>
            <person name="Anthony F."/>
            <person name="Aprea G."/>
            <person name="Aury J.M."/>
            <person name="Bento P."/>
            <person name="Bernard M."/>
            <person name="Bocs S."/>
            <person name="Campa C."/>
            <person name="Cenci A."/>
            <person name="Combes M.C."/>
            <person name="Crouzillat D."/>
            <person name="Da Silva C."/>
            <person name="Daddiego L."/>
            <person name="De Bellis F."/>
            <person name="Dussert S."/>
            <person name="Garsmeur O."/>
            <person name="Gayraud T."/>
            <person name="Guignon V."/>
            <person name="Jahn K."/>
            <person name="Jamilloux V."/>
            <person name="Joet T."/>
            <person name="Labadie K."/>
            <person name="Lan T."/>
            <person name="Leclercq J."/>
            <person name="Lepelley M."/>
            <person name="Leroy T."/>
            <person name="Li L.T."/>
            <person name="Librado P."/>
            <person name="Lopez L."/>
            <person name="Munoz A."/>
            <person name="Noel B."/>
            <person name="Pallavicini A."/>
            <person name="Perrotta G."/>
            <person name="Poncet V."/>
            <person name="Pot D."/>
            <person name="Priyono X."/>
            <person name="Rigoreau M."/>
            <person name="Rouard M."/>
            <person name="Rozas J."/>
            <person name="Tranchant-Dubreuil C."/>
            <person name="VanBuren R."/>
            <person name="Zhang Q."/>
            <person name="Andrade A.C."/>
            <person name="Argout X."/>
            <person name="Bertrand B."/>
            <person name="de Kochko A."/>
            <person name="Graziosi G."/>
            <person name="Henry R.J."/>
            <person name="Jayarama X."/>
            <person name="Ming R."/>
            <person name="Nagai C."/>
            <person name="Rounsley S."/>
            <person name="Sankoff D."/>
            <person name="Giuliano G."/>
            <person name="Albert V.A."/>
            <person name="Wincker P."/>
            <person name="Lashermes P."/>
        </authorList>
    </citation>
    <scope>NUCLEOTIDE SEQUENCE [LARGE SCALE GENOMIC DNA]</scope>
    <source>
        <strain evidence="4">cv. DH200-94</strain>
    </source>
</reference>
<dbReference type="AlphaFoldDB" id="A0A068UQS1"/>
<dbReference type="Pfam" id="PF11875">
    <property type="entry name" value="DnaJ-like_C11_C"/>
    <property type="match status" value="1"/>
</dbReference>
<feature type="domain" description="DnaJ-like protein C11 C-terminal" evidence="2">
    <location>
        <begin position="4"/>
        <end position="52"/>
    </location>
</feature>
<dbReference type="PANTHER" id="PTHR44914">
    <property type="entry name" value="CHAPERONE PROTEIN DNAJ 13"/>
    <property type="match status" value="1"/>
</dbReference>
<gene>
    <name evidence="3" type="ORF">GSCOC_T00030479001</name>
</gene>
<keyword evidence="4" id="KW-1185">Reference proteome</keyword>
<sequence>MLVQLHGGVKKSGIMGFCDPCPGEPKQLYMEYTYGGNKYEVTVDDYEELVIPKEAHRI</sequence>
<dbReference type="PANTHER" id="PTHR44914:SF1">
    <property type="entry name" value="CHAPERONE PROTEIN DNAJ 13"/>
    <property type="match status" value="1"/>
</dbReference>
<protein>
    <recommendedName>
        <fullName evidence="2">DnaJ-like protein C11 C-terminal domain-containing protein</fullName>
    </recommendedName>
</protein>
<evidence type="ECO:0000259" key="2">
    <source>
        <dbReference type="Pfam" id="PF11875"/>
    </source>
</evidence>
<proteinExistence type="predicted"/>
<accession>A0A068UQS1</accession>
<dbReference type="InterPro" id="IPR024586">
    <property type="entry name" value="DnaJ-like_C11_C"/>
</dbReference>
<organism evidence="3 4">
    <name type="scientific">Coffea canephora</name>
    <name type="common">Robusta coffee</name>
    <dbReference type="NCBI Taxonomy" id="49390"/>
    <lineage>
        <taxon>Eukaryota</taxon>
        <taxon>Viridiplantae</taxon>
        <taxon>Streptophyta</taxon>
        <taxon>Embryophyta</taxon>
        <taxon>Tracheophyta</taxon>
        <taxon>Spermatophyta</taxon>
        <taxon>Magnoliopsida</taxon>
        <taxon>eudicotyledons</taxon>
        <taxon>Gunneridae</taxon>
        <taxon>Pentapetalae</taxon>
        <taxon>asterids</taxon>
        <taxon>lamiids</taxon>
        <taxon>Gentianales</taxon>
        <taxon>Rubiaceae</taxon>
        <taxon>Ixoroideae</taxon>
        <taxon>Gardenieae complex</taxon>
        <taxon>Bertiereae - Coffeeae clade</taxon>
        <taxon>Coffeeae</taxon>
        <taxon>Coffea</taxon>
    </lineage>
</organism>